<keyword evidence="6" id="KW-0663">Pyridoxal phosphate</keyword>
<evidence type="ECO:0000256" key="1">
    <source>
        <dbReference type="ARBA" id="ARBA00001933"/>
    </source>
</evidence>
<evidence type="ECO:0000256" key="6">
    <source>
        <dbReference type="ARBA" id="ARBA00022898"/>
    </source>
</evidence>
<accession>A0A6G8L0M7</accession>
<keyword evidence="5 8" id="KW-0808">Transferase</keyword>
<evidence type="ECO:0000313" key="9">
    <source>
        <dbReference type="Proteomes" id="UP000501518"/>
    </source>
</evidence>
<evidence type="ECO:0000256" key="4">
    <source>
        <dbReference type="ARBA" id="ARBA00022576"/>
    </source>
</evidence>
<dbReference type="InterPro" id="IPR004839">
    <property type="entry name" value="Aminotransferase_I/II_large"/>
</dbReference>
<evidence type="ECO:0000259" key="7">
    <source>
        <dbReference type="Pfam" id="PF00155"/>
    </source>
</evidence>
<reference evidence="8 9" key="1">
    <citation type="submission" date="2019-02" db="EMBL/GenBank/DDBJ databases">
        <title>Complete Genome Sequence and Methylome Analysis of Brevibacterium luteolum NEB1784.</title>
        <authorList>
            <person name="Fomenkov A."/>
            <person name="Roberts R.J."/>
        </authorList>
    </citation>
    <scope>NUCLEOTIDE SEQUENCE [LARGE SCALE GENOMIC DNA]</scope>
    <source>
        <strain evidence="8 9">NEB1784</strain>
    </source>
</reference>
<dbReference type="EMBL" id="CP035810">
    <property type="protein sequence ID" value="QIN30579.1"/>
    <property type="molecule type" value="Genomic_DNA"/>
</dbReference>
<keyword evidence="4 8" id="KW-0032">Aminotransferase</keyword>
<gene>
    <name evidence="8" type="ORF">EW640_12285</name>
</gene>
<dbReference type="SUPFAM" id="SSF53383">
    <property type="entry name" value="PLP-dependent transferases"/>
    <property type="match status" value="1"/>
</dbReference>
<feature type="domain" description="Aminotransferase class I/classII large" evidence="7">
    <location>
        <begin position="46"/>
        <end position="364"/>
    </location>
</feature>
<dbReference type="GO" id="GO:0008483">
    <property type="term" value="F:transaminase activity"/>
    <property type="evidence" value="ECO:0007669"/>
    <property type="project" value="UniProtKB-KW"/>
</dbReference>
<organism evidence="8 9">
    <name type="scientific">Brevibacterium luteolum</name>
    <dbReference type="NCBI Taxonomy" id="199591"/>
    <lineage>
        <taxon>Bacteria</taxon>
        <taxon>Bacillati</taxon>
        <taxon>Actinomycetota</taxon>
        <taxon>Actinomycetes</taxon>
        <taxon>Micrococcales</taxon>
        <taxon>Brevibacteriaceae</taxon>
        <taxon>Brevibacterium</taxon>
    </lineage>
</organism>
<dbReference type="Proteomes" id="UP000501518">
    <property type="component" value="Chromosome"/>
</dbReference>
<dbReference type="InterPro" id="IPR050859">
    <property type="entry name" value="Class-I_PLP-dep_aminotransf"/>
</dbReference>
<evidence type="ECO:0000256" key="5">
    <source>
        <dbReference type="ARBA" id="ARBA00022679"/>
    </source>
</evidence>
<dbReference type="PANTHER" id="PTHR42790:SF19">
    <property type="entry name" value="KYNURENINE_ALPHA-AMINOADIPATE AMINOTRANSFERASE, MITOCHONDRIAL"/>
    <property type="match status" value="1"/>
</dbReference>
<dbReference type="CDD" id="cd00609">
    <property type="entry name" value="AAT_like"/>
    <property type="match status" value="1"/>
</dbReference>
<dbReference type="Gene3D" id="3.40.640.10">
    <property type="entry name" value="Type I PLP-dependent aspartate aminotransferase-like (Major domain)"/>
    <property type="match status" value="1"/>
</dbReference>
<sequence length="449" mass="48122">MGESPIRRLFEIAADPSIISFAGGHPAPELFDVDGLAAAYAHVFSTDGPRAMQYGSTDGEPEMREAAARRLQEANVPAAAAEVMVTSGSQQGLGLVAQALFNPGDVVLVENPTYMSALQAFAVQGVELKALDGDEAGIVPEALAAAIEMWNPKAVYLIPTFQNPTGISMPASRRQQIADVLADADVWLIEDDPYAELRFTDDVLTPISADPRLDDRSLLLGSLSKVLSPGVRVGWIRCPDEEARERIGVTKQATALQTSTVDQLAAAHYLATHNMEEVLSPVRAEYQARMLTLVEELSQVLPAGSVMNQPAGGMFVWARLPEGFDTQALVFEAAQAGVLYVPGPPFYIADPDPRTLRFSFVSNGVEATREGSAGWRKCSAPSSRWPSRANRSPARLPWSGAVPEAVLASRAVAAAAEAAVSSRRLPGHRFEVALEMRLVGIAERCCQTS</sequence>
<dbReference type="InterPro" id="IPR015421">
    <property type="entry name" value="PyrdxlP-dep_Trfase_major"/>
</dbReference>
<dbReference type="PANTHER" id="PTHR42790">
    <property type="entry name" value="AMINOTRANSFERASE"/>
    <property type="match status" value="1"/>
</dbReference>
<dbReference type="AlphaFoldDB" id="A0A6G8L0M7"/>
<evidence type="ECO:0000256" key="2">
    <source>
        <dbReference type="ARBA" id="ARBA00007441"/>
    </source>
</evidence>
<dbReference type="KEGG" id="blut:EW640_12285"/>
<dbReference type="Pfam" id="PF00155">
    <property type="entry name" value="Aminotran_1_2"/>
    <property type="match status" value="1"/>
</dbReference>
<dbReference type="Gene3D" id="3.90.1150.10">
    <property type="entry name" value="Aspartate Aminotransferase, domain 1"/>
    <property type="match status" value="1"/>
</dbReference>
<protein>
    <submittedName>
        <fullName evidence="8">PLP-dependent aminotransferase family protein</fullName>
    </submittedName>
</protein>
<evidence type="ECO:0000313" key="8">
    <source>
        <dbReference type="EMBL" id="QIN30579.1"/>
    </source>
</evidence>
<name>A0A6G8L0M7_9MICO</name>
<comment type="similarity">
    <text evidence="2">Belongs to the class-I pyridoxal-phosphate-dependent aminotransferase family.</text>
</comment>
<evidence type="ECO:0000256" key="3">
    <source>
        <dbReference type="ARBA" id="ARBA00011738"/>
    </source>
</evidence>
<dbReference type="InterPro" id="IPR015424">
    <property type="entry name" value="PyrdxlP-dep_Trfase"/>
</dbReference>
<dbReference type="GO" id="GO:1901605">
    <property type="term" value="P:alpha-amino acid metabolic process"/>
    <property type="evidence" value="ECO:0007669"/>
    <property type="project" value="TreeGrafter"/>
</dbReference>
<dbReference type="FunFam" id="3.40.640.10:FF:000053">
    <property type="entry name" value="Aminotransferase, class I"/>
    <property type="match status" value="1"/>
</dbReference>
<dbReference type="InterPro" id="IPR015422">
    <property type="entry name" value="PyrdxlP-dep_Trfase_small"/>
</dbReference>
<comment type="cofactor">
    <cofactor evidence="1">
        <name>pyridoxal 5'-phosphate</name>
        <dbReference type="ChEBI" id="CHEBI:597326"/>
    </cofactor>
</comment>
<dbReference type="GO" id="GO:0030170">
    <property type="term" value="F:pyridoxal phosphate binding"/>
    <property type="evidence" value="ECO:0007669"/>
    <property type="project" value="InterPro"/>
</dbReference>
<proteinExistence type="inferred from homology"/>
<comment type="subunit">
    <text evidence="3">Homodimer.</text>
</comment>